<dbReference type="RefSeq" id="WP_188890416.1">
    <property type="nucleotide sequence ID" value="NZ_BMHY01000006.1"/>
</dbReference>
<dbReference type="Gene3D" id="1.20.1250.20">
    <property type="entry name" value="MFS general substrate transporter like domains"/>
    <property type="match status" value="2"/>
</dbReference>
<keyword evidence="4" id="KW-0997">Cell inner membrane</keyword>
<dbReference type="AlphaFoldDB" id="A0A917HEA8"/>
<evidence type="ECO:0000256" key="3">
    <source>
        <dbReference type="ARBA" id="ARBA00022475"/>
    </source>
</evidence>
<feature type="transmembrane region" description="Helical" evidence="8">
    <location>
        <begin position="168"/>
        <end position="186"/>
    </location>
</feature>
<dbReference type="PANTHER" id="PTHR23522:SF10">
    <property type="entry name" value="3-PHENYLPROPIONIC ACID TRANSPORTER-RELATED"/>
    <property type="match status" value="1"/>
</dbReference>
<name>A0A917HEA8_9BACL</name>
<keyword evidence="11" id="KW-1185">Reference proteome</keyword>
<reference evidence="10 11" key="1">
    <citation type="journal article" date="2014" name="Int. J. Syst. Evol. Microbiol.">
        <title>Complete genome sequence of Corynebacterium casei LMG S-19264T (=DSM 44701T), isolated from a smear-ripened cheese.</title>
        <authorList>
            <consortium name="US DOE Joint Genome Institute (JGI-PGF)"/>
            <person name="Walter F."/>
            <person name="Albersmeier A."/>
            <person name="Kalinowski J."/>
            <person name="Ruckert C."/>
        </authorList>
    </citation>
    <scope>NUCLEOTIDE SEQUENCE [LARGE SCALE GENOMIC DNA]</scope>
    <source>
        <strain evidence="10 11">CGMCC 1.15286</strain>
    </source>
</reference>
<comment type="subcellular location">
    <subcellularLocation>
        <location evidence="1">Cell inner membrane</location>
        <topology evidence="1">Multi-pass membrane protein</topology>
    </subcellularLocation>
</comment>
<evidence type="ECO:0000256" key="2">
    <source>
        <dbReference type="ARBA" id="ARBA00022448"/>
    </source>
</evidence>
<feature type="transmembrane region" description="Helical" evidence="8">
    <location>
        <begin position="273"/>
        <end position="290"/>
    </location>
</feature>
<feature type="transmembrane region" description="Helical" evidence="8">
    <location>
        <begin position="102"/>
        <end position="119"/>
    </location>
</feature>
<dbReference type="GO" id="GO:0030395">
    <property type="term" value="F:lactose binding"/>
    <property type="evidence" value="ECO:0007669"/>
    <property type="project" value="TreeGrafter"/>
</dbReference>
<dbReference type="GO" id="GO:0015528">
    <property type="term" value="F:lactose:proton symporter activity"/>
    <property type="evidence" value="ECO:0007669"/>
    <property type="project" value="TreeGrafter"/>
</dbReference>
<feature type="transmembrane region" description="Helical" evidence="8">
    <location>
        <begin position="368"/>
        <end position="389"/>
    </location>
</feature>
<organism evidence="10 11">
    <name type="scientific">Paenibacillus radicis</name>
    <name type="common">ex Gao et al. 2016</name>
    <dbReference type="NCBI Taxonomy" id="1737354"/>
    <lineage>
        <taxon>Bacteria</taxon>
        <taxon>Bacillati</taxon>
        <taxon>Bacillota</taxon>
        <taxon>Bacilli</taxon>
        <taxon>Bacillales</taxon>
        <taxon>Paenibacillaceae</taxon>
        <taxon>Paenibacillus</taxon>
    </lineage>
</organism>
<feature type="transmembrane region" description="Helical" evidence="8">
    <location>
        <begin position="302"/>
        <end position="321"/>
    </location>
</feature>
<keyword evidence="7 8" id="KW-0472">Membrane</keyword>
<evidence type="ECO:0000313" key="10">
    <source>
        <dbReference type="EMBL" id="GGG75155.1"/>
    </source>
</evidence>
<sequence>MNSSASLTAASMGYRSIKAFNFFVYGTIAIYSTFFALYLQSQGMSTIEIGALMAGGPVVSLIANPFWGYLSDRFRNIRRILIVMLIGNLLVMQLVFLVHSYTLIYACMLLFFFFQMPLFSQSNSLILNAIEGTGHKFGAFRLWGSLGWALLAVASGPVIGGMGIERLWIVYSVMMLLAIALAFTLPPGGVPVAAPQAGTAPVSRSSMLRNWPFVLFLIIGLVLSIPNSMNTTFVGLYIAELGGKTGVIGWSAFFSSIFEIPIFLLLDRYLRKNVRVMMLCLAVISVLYALRWSLMAVAESPLHIIFIQALHCLTFGGFYYIGTQLTALLVPAEFRASGQAWYALTWGGLSGIVAGFLGGWLFDRYGPQPMYAASGVMALAGVLGFALLYRFLREKTAVK</sequence>
<dbReference type="EMBL" id="BMHY01000006">
    <property type="protein sequence ID" value="GGG75155.1"/>
    <property type="molecule type" value="Genomic_DNA"/>
</dbReference>
<evidence type="ECO:0000256" key="6">
    <source>
        <dbReference type="ARBA" id="ARBA00022989"/>
    </source>
</evidence>
<feature type="transmembrane region" description="Helical" evidence="8">
    <location>
        <begin position="20"/>
        <end position="39"/>
    </location>
</feature>
<feature type="transmembrane region" description="Helical" evidence="8">
    <location>
        <begin position="51"/>
        <end position="70"/>
    </location>
</feature>
<evidence type="ECO:0000256" key="5">
    <source>
        <dbReference type="ARBA" id="ARBA00022692"/>
    </source>
</evidence>
<evidence type="ECO:0000256" key="1">
    <source>
        <dbReference type="ARBA" id="ARBA00004429"/>
    </source>
</evidence>
<feature type="transmembrane region" description="Helical" evidence="8">
    <location>
        <begin position="77"/>
        <end position="96"/>
    </location>
</feature>
<dbReference type="InterPro" id="IPR036259">
    <property type="entry name" value="MFS_trans_sf"/>
</dbReference>
<dbReference type="InterPro" id="IPR024989">
    <property type="entry name" value="MFS_assoc_dom"/>
</dbReference>
<feature type="domain" description="Major facilitator superfamily associated" evidence="9">
    <location>
        <begin position="14"/>
        <end position="372"/>
    </location>
</feature>
<feature type="transmembrane region" description="Helical" evidence="8">
    <location>
        <begin position="341"/>
        <end position="362"/>
    </location>
</feature>
<keyword evidence="5 8" id="KW-0812">Transmembrane</keyword>
<evidence type="ECO:0000259" key="9">
    <source>
        <dbReference type="Pfam" id="PF12832"/>
    </source>
</evidence>
<feature type="transmembrane region" description="Helical" evidence="8">
    <location>
        <begin position="247"/>
        <end position="266"/>
    </location>
</feature>
<dbReference type="GO" id="GO:0005886">
    <property type="term" value="C:plasma membrane"/>
    <property type="evidence" value="ECO:0007669"/>
    <property type="project" value="UniProtKB-SubCell"/>
</dbReference>
<dbReference type="Proteomes" id="UP000600247">
    <property type="component" value="Unassembled WGS sequence"/>
</dbReference>
<proteinExistence type="predicted"/>
<feature type="transmembrane region" description="Helical" evidence="8">
    <location>
        <begin position="140"/>
        <end position="162"/>
    </location>
</feature>
<accession>A0A917HEA8</accession>
<comment type="caution">
    <text evidence="10">The sequence shown here is derived from an EMBL/GenBank/DDBJ whole genome shotgun (WGS) entry which is preliminary data.</text>
</comment>
<evidence type="ECO:0000313" key="11">
    <source>
        <dbReference type="Proteomes" id="UP000600247"/>
    </source>
</evidence>
<evidence type="ECO:0000256" key="4">
    <source>
        <dbReference type="ARBA" id="ARBA00022519"/>
    </source>
</evidence>
<keyword evidence="6 8" id="KW-1133">Transmembrane helix</keyword>
<feature type="transmembrane region" description="Helical" evidence="8">
    <location>
        <begin position="207"/>
        <end position="227"/>
    </location>
</feature>
<keyword evidence="2" id="KW-0813">Transport</keyword>
<dbReference type="PANTHER" id="PTHR23522">
    <property type="entry name" value="BLL5896 PROTEIN"/>
    <property type="match status" value="1"/>
</dbReference>
<dbReference type="Pfam" id="PF12832">
    <property type="entry name" value="MFS_1_like"/>
    <property type="match status" value="1"/>
</dbReference>
<evidence type="ECO:0000256" key="7">
    <source>
        <dbReference type="ARBA" id="ARBA00023136"/>
    </source>
</evidence>
<keyword evidence="3" id="KW-1003">Cell membrane</keyword>
<gene>
    <name evidence="10" type="ORF">GCM10010918_34230</name>
</gene>
<evidence type="ECO:0000256" key="8">
    <source>
        <dbReference type="SAM" id="Phobius"/>
    </source>
</evidence>
<protein>
    <submittedName>
        <fullName evidence="10">MFS transporter</fullName>
    </submittedName>
</protein>
<dbReference type="SUPFAM" id="SSF103473">
    <property type="entry name" value="MFS general substrate transporter"/>
    <property type="match status" value="1"/>
</dbReference>